<keyword evidence="3" id="KW-0238">DNA-binding</keyword>
<protein>
    <submittedName>
        <fullName evidence="6">LysR family transcriptional regulator</fullName>
    </submittedName>
</protein>
<dbReference type="Pfam" id="PF03466">
    <property type="entry name" value="LysR_substrate"/>
    <property type="match status" value="1"/>
</dbReference>
<dbReference type="Proteomes" id="UP000261231">
    <property type="component" value="Unassembled WGS sequence"/>
</dbReference>
<dbReference type="GO" id="GO:0003700">
    <property type="term" value="F:DNA-binding transcription factor activity"/>
    <property type="evidence" value="ECO:0007669"/>
    <property type="project" value="InterPro"/>
</dbReference>
<dbReference type="PRINTS" id="PR00039">
    <property type="entry name" value="HTHLYSR"/>
</dbReference>
<evidence type="ECO:0000256" key="3">
    <source>
        <dbReference type="ARBA" id="ARBA00023125"/>
    </source>
</evidence>
<keyword evidence="2" id="KW-0805">Transcription regulation</keyword>
<dbReference type="InterPro" id="IPR005119">
    <property type="entry name" value="LysR_subst-bd"/>
</dbReference>
<evidence type="ECO:0000313" key="7">
    <source>
        <dbReference type="Proteomes" id="UP000261231"/>
    </source>
</evidence>
<dbReference type="NCBIfam" id="NF040786">
    <property type="entry name" value="LysR_Sec_metab"/>
    <property type="match status" value="1"/>
</dbReference>
<dbReference type="GO" id="GO:0000976">
    <property type="term" value="F:transcription cis-regulatory region binding"/>
    <property type="evidence" value="ECO:0007669"/>
    <property type="project" value="TreeGrafter"/>
</dbReference>
<evidence type="ECO:0000256" key="1">
    <source>
        <dbReference type="ARBA" id="ARBA00009437"/>
    </source>
</evidence>
<proteinExistence type="inferred from homology"/>
<dbReference type="SUPFAM" id="SSF46785">
    <property type="entry name" value="Winged helix' DNA-binding domain"/>
    <property type="match status" value="1"/>
</dbReference>
<dbReference type="PANTHER" id="PTHR30126:SF40">
    <property type="entry name" value="HTH-TYPE TRANSCRIPTIONAL REGULATOR GLTR"/>
    <property type="match status" value="1"/>
</dbReference>
<dbReference type="Gene3D" id="3.40.190.290">
    <property type="match status" value="1"/>
</dbReference>
<dbReference type="InterPro" id="IPR036390">
    <property type="entry name" value="WH_DNA-bd_sf"/>
</dbReference>
<organism evidence="6 7">
    <name type="scientific">Coprococcus catus</name>
    <dbReference type="NCBI Taxonomy" id="116085"/>
    <lineage>
        <taxon>Bacteria</taxon>
        <taxon>Bacillati</taxon>
        <taxon>Bacillota</taxon>
        <taxon>Clostridia</taxon>
        <taxon>Lachnospirales</taxon>
        <taxon>Lachnospiraceae</taxon>
        <taxon>Coprococcus</taxon>
    </lineage>
</organism>
<evidence type="ECO:0000313" key="6">
    <source>
        <dbReference type="EMBL" id="RGC44868.1"/>
    </source>
</evidence>
<dbReference type="Pfam" id="PF00126">
    <property type="entry name" value="HTH_1"/>
    <property type="match status" value="1"/>
</dbReference>
<gene>
    <name evidence="6" type="ORF">DW747_12400</name>
</gene>
<dbReference type="PANTHER" id="PTHR30126">
    <property type="entry name" value="HTH-TYPE TRANSCRIPTIONAL REGULATOR"/>
    <property type="match status" value="1"/>
</dbReference>
<name>A0A3E2XJY3_9FIRM</name>
<evidence type="ECO:0000256" key="4">
    <source>
        <dbReference type="ARBA" id="ARBA00023163"/>
    </source>
</evidence>
<dbReference type="InterPro" id="IPR047788">
    <property type="entry name" value="LysR-like_Sec_metab"/>
</dbReference>
<dbReference type="PROSITE" id="PS50931">
    <property type="entry name" value="HTH_LYSR"/>
    <property type="match status" value="1"/>
</dbReference>
<dbReference type="InterPro" id="IPR036388">
    <property type="entry name" value="WH-like_DNA-bd_sf"/>
</dbReference>
<dbReference type="Gene3D" id="1.10.10.10">
    <property type="entry name" value="Winged helix-like DNA-binding domain superfamily/Winged helix DNA-binding domain"/>
    <property type="match status" value="1"/>
</dbReference>
<keyword evidence="7" id="KW-1185">Reference proteome</keyword>
<dbReference type="RefSeq" id="WP_117540972.1">
    <property type="nucleotide sequence ID" value="NZ_QVFD01000013.1"/>
</dbReference>
<dbReference type="FunFam" id="1.10.10.10:FF:000001">
    <property type="entry name" value="LysR family transcriptional regulator"/>
    <property type="match status" value="1"/>
</dbReference>
<reference evidence="6 7" key="1">
    <citation type="submission" date="2018-08" db="EMBL/GenBank/DDBJ databases">
        <title>A genome reference for cultivated species of the human gut microbiota.</title>
        <authorList>
            <person name="Zou Y."/>
            <person name="Xue W."/>
            <person name="Luo G."/>
        </authorList>
    </citation>
    <scope>NUCLEOTIDE SEQUENCE [LARGE SCALE GENOMIC DNA]</scope>
    <source>
        <strain evidence="6 7">AM28-39</strain>
    </source>
</reference>
<comment type="caution">
    <text evidence="6">The sequence shown here is derived from an EMBL/GenBank/DDBJ whole genome shotgun (WGS) entry which is preliminary data.</text>
</comment>
<dbReference type="AlphaFoldDB" id="A0A3E2XJY3"/>
<dbReference type="InterPro" id="IPR000847">
    <property type="entry name" value="LysR_HTH_N"/>
</dbReference>
<comment type="similarity">
    <text evidence="1">Belongs to the LysR transcriptional regulatory family.</text>
</comment>
<evidence type="ECO:0000259" key="5">
    <source>
        <dbReference type="PROSITE" id="PS50931"/>
    </source>
</evidence>
<evidence type="ECO:0000256" key="2">
    <source>
        <dbReference type="ARBA" id="ARBA00023015"/>
    </source>
</evidence>
<dbReference type="OrthoDB" id="9785745at2"/>
<keyword evidence="4" id="KW-0804">Transcription</keyword>
<sequence>MELKQLEAFVAVVDYNSFSEAARHLFLTQPTVSAHVASLEKELDTKLISRTTKKLHVTPQGYDLYDSAVSMLKIRDHILNEFVGSHKQIIELGASTIPSSYVLPEVLSAFGQLNPDIYFHSELSDSMGIIQQVENGRLDFGLVGMTTDSSELIFIPFLEDELVIVTPVTPHYLEISKKNVTIAAFLNEPFILREKGSGTKKAIDQYLEQQRITSGTINVVARMNDLEAVKRSIINGLGISILSAKSVQDLNASRQVLIFPLAHPAPTRKLYIVYKKEHALLPHVRRFIQFVRSYYQPQ</sequence>
<feature type="domain" description="HTH lysR-type" evidence="5">
    <location>
        <begin position="1"/>
        <end position="58"/>
    </location>
</feature>
<accession>A0A3E2XJY3</accession>
<dbReference type="SUPFAM" id="SSF53850">
    <property type="entry name" value="Periplasmic binding protein-like II"/>
    <property type="match status" value="1"/>
</dbReference>
<dbReference type="EMBL" id="QVFD01000013">
    <property type="protein sequence ID" value="RGC44868.1"/>
    <property type="molecule type" value="Genomic_DNA"/>
</dbReference>